<reference evidence="2" key="1">
    <citation type="submission" date="2020-03" db="EMBL/GenBank/DDBJ databases">
        <title>A high-quality chromosome-level genome assembly of a woody plant with both climbing and erect habits, Rhamnella rubrinervis.</title>
        <authorList>
            <person name="Lu Z."/>
            <person name="Yang Y."/>
            <person name="Zhu X."/>
            <person name="Sun Y."/>
        </authorList>
    </citation>
    <scope>NUCLEOTIDE SEQUENCE</scope>
    <source>
        <strain evidence="2">BYM</strain>
        <tissue evidence="2">Leaf</tissue>
    </source>
</reference>
<feature type="region of interest" description="Disordered" evidence="1">
    <location>
        <begin position="558"/>
        <end position="605"/>
    </location>
</feature>
<feature type="region of interest" description="Disordered" evidence="1">
    <location>
        <begin position="1"/>
        <end position="27"/>
    </location>
</feature>
<name>A0A8K0MP34_9ROSA</name>
<evidence type="ECO:0000313" key="2">
    <source>
        <dbReference type="EMBL" id="KAF3453232.1"/>
    </source>
</evidence>
<feature type="compositionally biased region" description="Polar residues" evidence="1">
    <location>
        <begin position="160"/>
        <end position="192"/>
    </location>
</feature>
<comment type="caution">
    <text evidence="2">The sequence shown here is derived from an EMBL/GenBank/DDBJ whole genome shotgun (WGS) entry which is preliminary data.</text>
</comment>
<feature type="compositionally biased region" description="Basic and acidic residues" evidence="1">
    <location>
        <begin position="808"/>
        <end position="818"/>
    </location>
</feature>
<dbReference type="PANTHER" id="PTHR35767">
    <property type="entry name" value="HAPLESS PROTEIN"/>
    <property type="match status" value="1"/>
</dbReference>
<dbReference type="Proteomes" id="UP000796880">
    <property type="component" value="Unassembled WGS sequence"/>
</dbReference>
<dbReference type="OrthoDB" id="1929441at2759"/>
<feature type="region of interest" description="Disordered" evidence="1">
    <location>
        <begin position="878"/>
        <end position="941"/>
    </location>
</feature>
<dbReference type="Gene3D" id="3.30.160.60">
    <property type="entry name" value="Classic Zinc Finger"/>
    <property type="match status" value="1"/>
</dbReference>
<keyword evidence="3" id="KW-1185">Reference proteome</keyword>
<proteinExistence type="predicted"/>
<feature type="compositionally biased region" description="Pro residues" evidence="1">
    <location>
        <begin position="885"/>
        <end position="895"/>
    </location>
</feature>
<evidence type="ECO:0000313" key="3">
    <source>
        <dbReference type="Proteomes" id="UP000796880"/>
    </source>
</evidence>
<feature type="region of interest" description="Disordered" evidence="1">
    <location>
        <begin position="806"/>
        <end position="837"/>
    </location>
</feature>
<organism evidence="2 3">
    <name type="scientific">Rhamnella rubrinervis</name>
    <dbReference type="NCBI Taxonomy" id="2594499"/>
    <lineage>
        <taxon>Eukaryota</taxon>
        <taxon>Viridiplantae</taxon>
        <taxon>Streptophyta</taxon>
        <taxon>Embryophyta</taxon>
        <taxon>Tracheophyta</taxon>
        <taxon>Spermatophyta</taxon>
        <taxon>Magnoliopsida</taxon>
        <taxon>eudicotyledons</taxon>
        <taxon>Gunneridae</taxon>
        <taxon>Pentapetalae</taxon>
        <taxon>rosids</taxon>
        <taxon>fabids</taxon>
        <taxon>Rosales</taxon>
        <taxon>Rhamnaceae</taxon>
        <taxon>rhamnoid group</taxon>
        <taxon>Rhamneae</taxon>
        <taxon>Rhamnella</taxon>
    </lineage>
</organism>
<evidence type="ECO:0000256" key="1">
    <source>
        <dbReference type="SAM" id="MobiDB-lite"/>
    </source>
</evidence>
<feature type="compositionally biased region" description="Pro residues" evidence="1">
    <location>
        <begin position="1"/>
        <end position="12"/>
    </location>
</feature>
<dbReference type="EMBL" id="VOIH02000002">
    <property type="protein sequence ID" value="KAF3453232.1"/>
    <property type="molecule type" value="Genomic_DNA"/>
</dbReference>
<gene>
    <name evidence="2" type="ORF">FNV43_RR03672</name>
</gene>
<dbReference type="PANTHER" id="PTHR35767:SF1">
    <property type="entry name" value="HAPLESS PROTEIN"/>
    <property type="match status" value="1"/>
</dbReference>
<accession>A0A8K0MP34</accession>
<protein>
    <submittedName>
        <fullName evidence="2">Uncharacterized protein</fullName>
    </submittedName>
</protein>
<feature type="compositionally biased region" description="Polar residues" evidence="1">
    <location>
        <begin position="908"/>
        <end position="923"/>
    </location>
</feature>
<feature type="region of interest" description="Disordered" evidence="1">
    <location>
        <begin position="158"/>
        <end position="192"/>
    </location>
</feature>
<sequence>MLSVENPPPDPSCPCDAPQLKDSSDESAAHKLALSEVDLAKQPLFDETPLPKFSIRDYVFTSRRKDIKRNWPFSLKNLQLCLNHGVKDLLPPFQPLEAVRRRCTVENENIINNSDGELFVPDHDHVVLDSSDDTHQVNGKLADVCNDIAISCRSEGENDFPSTITSVSQSEIEDSVPTNGPGSSPVKTDNSLGASVEAEAEADAACPPVAQKTESSTRISSKKCRLVVKFSTHSDRSSTEDIASICTNVSETMASKICPVCKTFSSSSNTTLNAHIDQCLTMESTPKWTADSKLTRHRIKPKKTRLMVDIYATAAPCTLEDLDRRNGSSWALVSSFTAQDIEKSKVPAEDKKQRVLPVHPDIAVDVGPVYIDANGTKLRILSKFDDVPSASKVLEHLRPRKPLKGGKGNKFLPTKKKKCHASKYHKYLKLTSQSKKLLSSKVLSSQICRAQERYSGLHESYGKGGRPIQKQVNHCNSGNLRRWVCSKRTGVAKKLNNKVCCQPLECKWHVSQDLRVENDQSYLLDSLMDESSNRGLMNLSIKQISSPKNSERTENVFYEGQNSDQQEQSLRRKRAGSPLPGACIRGNVKGLHPPMKRASQLRKNSTSRNATVDICEDPIDSSDLLPGVSTKQSRSCHFPRSKAMKISSLRKNSLSFSRQASLTESESTITDKYMVANIDEEVVAEKSEEDQPYDFMHNCAANHSGREAASNEISLCRGNGLETRQKTGVLGIPERKEVMVLENSQVAPECYQDDGAQNTDAAVFISKVDSIIPVHKEVQCSINDIVTQSSSKIAVGKTVSNLSTSMDPELKNLGDHSKTQSSSLQRRGPSCEAEEMRGVTEPTFLDRQGMFCADEVGNGMLVENVDIGEKLYPEVGRESSFPEVDPIPIPGPPGSFLPSPRDMGSEDFQGNSSLTTSRVQSSQDQHDFVDGDSSDSPVSEASTISNFTATRCDPKYCEPLSSVGPKLVQERVRSSLSGGSLDSSVENAVLFTQTTSGAAERLTSDGDKLKVNKLPLSFKGDDQPCCCQRKERDSQGVTLNYQESHLLRQRAMGSVMVPAMGKQIGGNMDTRLEGRSETFYPSSCSTSKSEKVVLPVMKCPASPNVLRNSSDFGVKFSGRNDCDSISPSSSNSILRLMGKNLMVVNRDEDESMPLGQVQAHSQINHLTSQFPTFSGISPSNISNQVYSFFPNFTQGSVVLGQDQHNTEEQCFDARFPSNFRTHAYLKTPHILSQGPGSLISNQHKDCGFTAPIEPHDYKDDENISAPQHAYFKTRPIVASTSHMERVTTIPDCQHKNALSTANPNKEIIIIDDVSENEADLISDVAKYSGGFLENQVVSSGTLFSNSTLVNPLSCYHHSHDPSLQSESRVLHNSSFNAVTSRRTNTNYVRWSCTPEGSCVHQQSPHTATPSARGHLRSAVYNSSSLL</sequence>